<dbReference type="EMBL" id="JAPDRQ010000009">
    <property type="protein sequence ID" value="KAJ9663353.1"/>
    <property type="molecule type" value="Genomic_DNA"/>
</dbReference>
<reference evidence="1" key="1">
    <citation type="submission" date="2022-10" db="EMBL/GenBank/DDBJ databases">
        <title>Culturing micro-colonial fungi from biological soil crusts in the Mojave desert and describing Neophaeococcomyces mojavensis, and introducing the new genera and species Taxawa tesnikishii.</title>
        <authorList>
            <person name="Kurbessoian T."/>
            <person name="Stajich J.E."/>
        </authorList>
    </citation>
    <scope>NUCLEOTIDE SEQUENCE</scope>
    <source>
        <strain evidence="1">JES_112</strain>
    </source>
</reference>
<proteinExistence type="predicted"/>
<evidence type="ECO:0000313" key="2">
    <source>
        <dbReference type="Proteomes" id="UP001172386"/>
    </source>
</evidence>
<gene>
    <name evidence="1" type="primary">DAL81_1</name>
    <name evidence="1" type="ORF">H2198_000870</name>
</gene>
<protein>
    <submittedName>
        <fullName evidence="1">Fungal specific transcription factor</fullName>
    </submittedName>
</protein>
<dbReference type="Proteomes" id="UP001172386">
    <property type="component" value="Unassembled WGS sequence"/>
</dbReference>
<accession>A0ACC3AJ62</accession>
<sequence length="662" mass="74737">MSLPNEAISPNSSNVTDTTTSVTRPDRPCDTCRRRKSRCVVKPGALTCVLCDFHAQSCTFDEDPVKRKRTANVSVIEAQGSKRRALSERTRSVDHLVAGRPTVEDYAELQGDSLLKTTLGLQNHRFATLVGSSSQHDPKILALRPYDQVRAETTTDKGAFRKVSTTVYFHQSPDTDSPDHDRDVEVLDAIEAIVSPHGESLIKLYFRIVHPSFPILHKKVYLEKYARSHREFIPPLLAAVYILALNWWSYSSDLAGEEKPHVEELEAIAFHSLKSSASRPKLSTVQAGLLLLQNPNRESVWQLTSQLVAIGQDLGLHRDCSTWQIPHWERGLRRRIAWALYMQSTWSSLTCGRPLHFPTTTYDWAVQNVTSDDFPESARDEDDEDGSTEVEKGRTIFSAMISLTKLLAEILHNLYSTRAEAEIASAFDRTKFVLGKVKELQLKLRRWYGELPESLRMTNNSKVGKLSSIGWLHTSYFTTEITLHRAVLHSLSVNTDPYLIQVCRSAAKERLDGAIELFNQLRPEHLQSFWYFASSFNFALTGVFAALCMATSLDQDEAQHYQQQLQGYRWRLRVSSKNVDFLETAVQTLEASVGSMLKKAERKTSDGTLQAFMIPLSPVATNVPEQLAQTMMSYNMDDSDPIDLFLAESANSRNYFGFSTES</sequence>
<name>A0ACC3AJ62_9EURO</name>
<organism evidence="1 2">
    <name type="scientific">Neophaeococcomyces mojaviensis</name>
    <dbReference type="NCBI Taxonomy" id="3383035"/>
    <lineage>
        <taxon>Eukaryota</taxon>
        <taxon>Fungi</taxon>
        <taxon>Dikarya</taxon>
        <taxon>Ascomycota</taxon>
        <taxon>Pezizomycotina</taxon>
        <taxon>Eurotiomycetes</taxon>
        <taxon>Chaetothyriomycetidae</taxon>
        <taxon>Chaetothyriales</taxon>
        <taxon>Chaetothyriales incertae sedis</taxon>
        <taxon>Neophaeococcomyces</taxon>
    </lineage>
</organism>
<evidence type="ECO:0000313" key="1">
    <source>
        <dbReference type="EMBL" id="KAJ9663353.1"/>
    </source>
</evidence>
<comment type="caution">
    <text evidence="1">The sequence shown here is derived from an EMBL/GenBank/DDBJ whole genome shotgun (WGS) entry which is preliminary data.</text>
</comment>
<keyword evidence="2" id="KW-1185">Reference proteome</keyword>